<feature type="domain" description="DUF7954" evidence="2">
    <location>
        <begin position="37"/>
        <end position="198"/>
    </location>
</feature>
<evidence type="ECO:0000259" key="2">
    <source>
        <dbReference type="Pfam" id="PF25843"/>
    </source>
</evidence>
<gene>
    <name evidence="4" type="ORF">SAMN02745152_01885</name>
</gene>
<reference evidence="4 5" key="1">
    <citation type="submission" date="2017-02" db="EMBL/GenBank/DDBJ databases">
        <authorList>
            <person name="Peterson S.W."/>
        </authorList>
    </citation>
    <scope>NUCLEOTIDE SEQUENCE [LARGE SCALE GENOMIC DNA]</scope>
    <source>
        <strain evidence="4 5">ATCC BAA-909</strain>
    </source>
</reference>
<evidence type="ECO:0000313" key="5">
    <source>
        <dbReference type="Proteomes" id="UP000190395"/>
    </source>
</evidence>
<dbReference type="Proteomes" id="UP000190395">
    <property type="component" value="Unassembled WGS sequence"/>
</dbReference>
<accession>A0A1T4Q971</accession>
<feature type="domain" description="DUF7955" evidence="3">
    <location>
        <begin position="227"/>
        <end position="363"/>
    </location>
</feature>
<dbReference type="Pfam" id="PF25843">
    <property type="entry name" value="DUF7954"/>
    <property type="match status" value="1"/>
</dbReference>
<evidence type="ECO:0000256" key="1">
    <source>
        <dbReference type="SAM" id="SignalP"/>
    </source>
</evidence>
<sequence length="365" mass="41190">MKSAPSKKSFFSVLFFSLFSCLFALPGVTKKIPDLSGQFVYYEDKSFERESYFGIIFYDEGTYGLRYFAPSKTDVKPLLPKKDIQILFSLDITKKYVELTGERIISAITPEDTDIINYLHDMLYELTARLQKASPNGFIEDKITVPQEFEQFGGEVKVNFDPLIPIFNVKSIEDSTGKIVFNLVTAGQLSSSSDENFSAFEGLPVKTEDQHSFSLNKKAEKQKITYKKTSGYTQKITLDSQWTAKAENFYTLSNSAILAFDVIDLSKTDSAQKANVSNTLLQKFTLGTDGTYPYSQLQKLETSASGTKVSNLFFNDISKSFTRDFKILTQLDENHLAIMSLTVFQGVYSKNSKYFDSVLKSYSAK</sequence>
<organism evidence="4 5">
    <name type="scientific">Treponema berlinense</name>
    <dbReference type="NCBI Taxonomy" id="225004"/>
    <lineage>
        <taxon>Bacteria</taxon>
        <taxon>Pseudomonadati</taxon>
        <taxon>Spirochaetota</taxon>
        <taxon>Spirochaetia</taxon>
        <taxon>Spirochaetales</taxon>
        <taxon>Treponemataceae</taxon>
        <taxon>Treponema</taxon>
    </lineage>
</organism>
<dbReference type="EMBL" id="FUXC01000012">
    <property type="protein sequence ID" value="SKA00071.1"/>
    <property type="molecule type" value="Genomic_DNA"/>
</dbReference>
<proteinExistence type="predicted"/>
<evidence type="ECO:0000313" key="4">
    <source>
        <dbReference type="EMBL" id="SKA00071.1"/>
    </source>
</evidence>
<name>A0A1T4Q971_9SPIR</name>
<keyword evidence="1" id="KW-0732">Signal</keyword>
<dbReference type="InterPro" id="IPR058261">
    <property type="entry name" value="DUF7955"/>
</dbReference>
<keyword evidence="5" id="KW-1185">Reference proteome</keyword>
<feature type="chain" id="PRO_5013137619" evidence="1">
    <location>
        <begin position="25"/>
        <end position="365"/>
    </location>
</feature>
<feature type="signal peptide" evidence="1">
    <location>
        <begin position="1"/>
        <end position="24"/>
    </location>
</feature>
<evidence type="ECO:0000259" key="3">
    <source>
        <dbReference type="Pfam" id="PF25844"/>
    </source>
</evidence>
<protein>
    <submittedName>
        <fullName evidence="4">Uncharacterized protein</fullName>
    </submittedName>
</protein>
<dbReference type="OrthoDB" id="355786at2"/>
<dbReference type="AlphaFoldDB" id="A0A1T4Q971"/>
<dbReference type="InterPro" id="IPR058260">
    <property type="entry name" value="DUF7954"/>
</dbReference>
<dbReference type="PROSITE" id="PS51257">
    <property type="entry name" value="PROKAR_LIPOPROTEIN"/>
    <property type="match status" value="1"/>
</dbReference>
<dbReference type="Pfam" id="PF25844">
    <property type="entry name" value="DUF7955"/>
    <property type="match status" value="1"/>
</dbReference>